<comment type="caution">
    <text evidence="1">The sequence shown here is derived from an EMBL/GenBank/DDBJ whole genome shotgun (WGS) entry which is preliminary data.</text>
</comment>
<name>A0ABU4EH08_9GAMM</name>
<organism evidence="1 2">
    <name type="scientific">Dickeya solani</name>
    <dbReference type="NCBI Taxonomy" id="1089444"/>
    <lineage>
        <taxon>Bacteria</taxon>
        <taxon>Pseudomonadati</taxon>
        <taxon>Pseudomonadota</taxon>
        <taxon>Gammaproteobacteria</taxon>
        <taxon>Enterobacterales</taxon>
        <taxon>Pectobacteriaceae</taxon>
        <taxon>Dickeya</taxon>
    </lineage>
</organism>
<keyword evidence="2" id="KW-1185">Reference proteome</keyword>
<reference evidence="1 2" key="1">
    <citation type="submission" date="2023-10" db="EMBL/GenBank/DDBJ databases">
        <title>Clonality and diversity in the soft rot Dickeya solani phytopathogen.</title>
        <authorList>
            <person name="Pedron J."/>
            <person name="Van Gijisegem F."/>
            <person name="Portier P."/>
            <person name="Taghouti G."/>
        </authorList>
    </citation>
    <scope>NUCLEOTIDE SEQUENCE [LARGE SCALE GENOMIC DNA]</scope>
    <source>
        <strain evidence="1 2">FVG2-MFV017-A9</strain>
    </source>
</reference>
<evidence type="ECO:0000313" key="2">
    <source>
        <dbReference type="Proteomes" id="UP001187868"/>
    </source>
</evidence>
<evidence type="ECO:0000313" key="1">
    <source>
        <dbReference type="EMBL" id="MDV7043353.1"/>
    </source>
</evidence>
<sequence length="209" mass="22662">MKSGLTVKFDKSDAILKALQEIGKRDVLVGIPSDRATRDDGAEINNAELGYLHSYGGTIRIPEHDVTIYRQTDKNGDLLHDGRFVKSKKSNLATTHHVNAYTVTLPPRPFLELGIQAVRAETLAMLKRAAVAVFDGSPSTAEQYLNRAGTLAANSAKNVITSGDQLAPLESSTIRSRASRGRTGIKPLYDTGGLLRSITYIVRDKNAVS</sequence>
<protein>
    <recommendedName>
        <fullName evidence="3">Bacteriophage protein</fullName>
    </recommendedName>
</protein>
<dbReference type="RefSeq" id="WP_057083841.1">
    <property type="nucleotide sequence ID" value="NZ_CP104920.1"/>
</dbReference>
<accession>A0ABU4EH08</accession>
<dbReference type="EMBL" id="JAWLLM010000015">
    <property type="protein sequence ID" value="MDV7043353.1"/>
    <property type="molecule type" value="Genomic_DNA"/>
</dbReference>
<dbReference type="Proteomes" id="UP001187868">
    <property type="component" value="Unassembled WGS sequence"/>
</dbReference>
<evidence type="ECO:0008006" key="3">
    <source>
        <dbReference type="Google" id="ProtNLM"/>
    </source>
</evidence>
<gene>
    <name evidence="1" type="ORF">RUJ08_14585</name>
</gene>
<proteinExistence type="predicted"/>